<reference evidence="1 2" key="2">
    <citation type="submission" date="2020-01" db="EMBL/GenBank/DDBJ databases">
        <title>Microvirga sp. nov., an arsenate reduction bacterium isolated from Tibet hotspring sediments.</title>
        <authorList>
            <person name="Xian W.-D."/>
            <person name="Li W.-J."/>
        </authorList>
    </citation>
    <scope>NUCLEOTIDE SEQUENCE [LARGE SCALE GENOMIC DNA]</scope>
    <source>
        <strain evidence="1 2">KCTC 23863</strain>
    </source>
</reference>
<organism evidence="1 2">
    <name type="scientific">Microvirga makkahensis</name>
    <dbReference type="NCBI Taxonomy" id="1128670"/>
    <lineage>
        <taxon>Bacteria</taxon>
        <taxon>Pseudomonadati</taxon>
        <taxon>Pseudomonadota</taxon>
        <taxon>Alphaproteobacteria</taxon>
        <taxon>Hyphomicrobiales</taxon>
        <taxon>Methylobacteriaceae</taxon>
        <taxon>Microvirga</taxon>
    </lineage>
</organism>
<proteinExistence type="predicted"/>
<dbReference type="Pfam" id="PF11684">
    <property type="entry name" value="DUF3280"/>
    <property type="match status" value="1"/>
</dbReference>
<protein>
    <submittedName>
        <fullName evidence="1">DUF2380 domain-containing protein</fullName>
    </submittedName>
</protein>
<comment type="caution">
    <text evidence="1">The sequence shown here is derived from an EMBL/GenBank/DDBJ whole genome shotgun (WGS) entry which is preliminary data.</text>
</comment>
<dbReference type="AlphaFoldDB" id="A0A7X3MRV0"/>
<dbReference type="OrthoDB" id="8089716at2"/>
<gene>
    <name evidence="1" type="ORF">GR328_11520</name>
</gene>
<dbReference type="EMBL" id="WURB01000007">
    <property type="protein sequence ID" value="MXQ12083.1"/>
    <property type="molecule type" value="Genomic_DNA"/>
</dbReference>
<name>A0A7X3MRV0_9HYPH</name>
<evidence type="ECO:0000313" key="2">
    <source>
        <dbReference type="Proteomes" id="UP000436483"/>
    </source>
</evidence>
<evidence type="ECO:0000313" key="1">
    <source>
        <dbReference type="EMBL" id="MXQ12083.1"/>
    </source>
</evidence>
<dbReference type="InterPro" id="IPR021698">
    <property type="entry name" value="DUF3280"/>
</dbReference>
<sequence length="158" mass="17132">MALSSGAAAEEFKTVVFDIELVDTSQAAELGIRNDQIQRLQLVSDELRTLLQASPQIELIDTAPKREDVTQKAPLHKCSGCAEDLAKDLGADLVVSGIVQKTSDLILSFAVTIKDAHSGKIVRGGQADIRGNTDESWLRGIRWLVKNRLLAEPISVTP</sequence>
<reference evidence="1 2" key="1">
    <citation type="submission" date="2019-12" db="EMBL/GenBank/DDBJ databases">
        <authorList>
            <person name="Yuan C.-G."/>
        </authorList>
    </citation>
    <scope>NUCLEOTIDE SEQUENCE [LARGE SCALE GENOMIC DNA]</scope>
    <source>
        <strain evidence="1 2">KCTC 23863</strain>
    </source>
</reference>
<accession>A0A7X3MRV0</accession>
<keyword evidence="2" id="KW-1185">Reference proteome</keyword>
<dbReference type="Proteomes" id="UP000436483">
    <property type="component" value="Unassembled WGS sequence"/>
</dbReference>